<protein>
    <submittedName>
        <fullName evidence="1">Uncharacterized protein</fullName>
    </submittedName>
</protein>
<reference evidence="1 2" key="1">
    <citation type="submission" date="2011-07" db="EMBL/GenBank/DDBJ databases">
        <title>The complete genome of chromosome of Emticicia oligotrophica DSM 17448.</title>
        <authorList>
            <consortium name="US DOE Joint Genome Institute (JGI-PGF)"/>
            <person name="Lucas S."/>
            <person name="Han J."/>
            <person name="Lapidus A."/>
            <person name="Bruce D."/>
            <person name="Goodwin L."/>
            <person name="Pitluck S."/>
            <person name="Peters L."/>
            <person name="Kyrpides N."/>
            <person name="Mavromatis K."/>
            <person name="Ivanova N."/>
            <person name="Ovchinnikova G."/>
            <person name="Teshima H."/>
            <person name="Detter J.C."/>
            <person name="Tapia R."/>
            <person name="Han C."/>
            <person name="Land M."/>
            <person name="Hauser L."/>
            <person name="Markowitz V."/>
            <person name="Cheng J.-F."/>
            <person name="Hugenholtz P."/>
            <person name="Woyke T."/>
            <person name="Wu D."/>
            <person name="Tindall B."/>
            <person name="Pomrenke H."/>
            <person name="Brambilla E."/>
            <person name="Klenk H.-P."/>
            <person name="Eisen J.A."/>
        </authorList>
    </citation>
    <scope>NUCLEOTIDE SEQUENCE [LARGE SCALE GENOMIC DNA]</scope>
    <source>
        <strain evidence="1 2">DSM 17448</strain>
    </source>
</reference>
<keyword evidence="2" id="KW-1185">Reference proteome</keyword>
<gene>
    <name evidence="1" type="ordered locus">Emtol_1868</name>
</gene>
<dbReference type="EMBL" id="CP002961">
    <property type="protein sequence ID" value="AFK03010.1"/>
    <property type="molecule type" value="Genomic_DNA"/>
</dbReference>
<evidence type="ECO:0000313" key="2">
    <source>
        <dbReference type="Proteomes" id="UP000002875"/>
    </source>
</evidence>
<sequence>MKNIFEEFIGLKVHAMIHYYNQNKLSISFENTNKYLVFHDCPLVFDSGIIGKIVKNLNDYKGEMSFVIVFREMNLDVDEYNFFLIKGDGGKEHFQNEIRIAYKTIEVESID</sequence>
<organism evidence="1 2">
    <name type="scientific">Emticicia oligotrophica (strain DSM 17448 / CIP 109782 / MTCC 6937 / GPTSA100-15)</name>
    <dbReference type="NCBI Taxonomy" id="929562"/>
    <lineage>
        <taxon>Bacteria</taxon>
        <taxon>Pseudomonadati</taxon>
        <taxon>Bacteroidota</taxon>
        <taxon>Cytophagia</taxon>
        <taxon>Cytophagales</taxon>
        <taxon>Leadbetterellaceae</taxon>
        <taxon>Emticicia</taxon>
    </lineage>
</organism>
<name>A0ABM5N0W7_EMTOG</name>
<evidence type="ECO:0000313" key="1">
    <source>
        <dbReference type="EMBL" id="AFK03010.1"/>
    </source>
</evidence>
<proteinExistence type="predicted"/>
<accession>A0ABM5N0W7</accession>
<dbReference type="RefSeq" id="WP_015028709.1">
    <property type="nucleotide sequence ID" value="NC_018748.1"/>
</dbReference>
<dbReference type="Proteomes" id="UP000002875">
    <property type="component" value="Chromosome"/>
</dbReference>